<reference evidence="5" key="2">
    <citation type="submission" date="2020-04" db="EMBL/GenBank/DDBJ databases">
        <authorList>
            <person name="Santos R.A.C."/>
            <person name="Steenwyk J.L."/>
            <person name="Rivero-Menendez O."/>
            <person name="Mead M.E."/>
            <person name="Silva L.P."/>
            <person name="Bastos R.W."/>
            <person name="Alastruey-Izquierdo A."/>
            <person name="Goldman G.H."/>
            <person name="Rokas A."/>
        </authorList>
    </citation>
    <scope>NUCLEOTIDE SEQUENCE</scope>
    <source>
        <strain evidence="5">CNM-CM8927</strain>
    </source>
</reference>
<dbReference type="InterPro" id="IPR001223">
    <property type="entry name" value="Glyco_hydro18_cat"/>
</dbReference>
<dbReference type="PROSITE" id="PS51910">
    <property type="entry name" value="GH18_2"/>
    <property type="match status" value="1"/>
</dbReference>
<reference evidence="5" key="1">
    <citation type="journal article" date="2020" name="bioRxiv">
        <title>Genomic and phenotypic heterogeneity of clinical isolates of the human pathogens Aspergillus fumigatus, Aspergillus lentulus and Aspergillus fumigatiaffinis.</title>
        <authorList>
            <person name="dos Santos R.A.C."/>
            <person name="Steenwyk J.L."/>
            <person name="Rivero-Menendez O."/>
            <person name="Mead M.E."/>
            <person name="Silva L.P."/>
            <person name="Bastos R.W."/>
            <person name="Alastruey-Izquierdo A."/>
            <person name="Goldman G.H."/>
            <person name="Rokas A."/>
        </authorList>
    </citation>
    <scope>NUCLEOTIDE SEQUENCE</scope>
    <source>
        <strain evidence="5">CNM-CM8927</strain>
    </source>
</reference>
<dbReference type="EMBL" id="JAAAPU010000034">
    <property type="protein sequence ID" value="KAF4206051.1"/>
    <property type="molecule type" value="Genomic_DNA"/>
</dbReference>
<proteinExistence type="inferred from homology"/>
<evidence type="ECO:0000313" key="6">
    <source>
        <dbReference type="Proteomes" id="UP000649114"/>
    </source>
</evidence>
<evidence type="ECO:0000256" key="1">
    <source>
        <dbReference type="ARBA" id="ARBA00022737"/>
    </source>
</evidence>
<dbReference type="Gene3D" id="1.50.10.20">
    <property type="match status" value="2"/>
</dbReference>
<comment type="similarity">
    <text evidence="3">Belongs to the terpene cyclase/mutase family.</text>
</comment>
<feature type="domain" description="GH18" evidence="4">
    <location>
        <begin position="604"/>
        <end position="822"/>
    </location>
</feature>
<keyword evidence="2 3" id="KW-0413">Isomerase</keyword>
<evidence type="ECO:0000259" key="4">
    <source>
        <dbReference type="PROSITE" id="PS51910"/>
    </source>
</evidence>
<dbReference type="GO" id="GO:0016104">
    <property type="term" value="P:triterpenoid biosynthetic process"/>
    <property type="evidence" value="ECO:0007669"/>
    <property type="project" value="InterPro"/>
</dbReference>
<dbReference type="AlphaFoldDB" id="A0AAN6BQE1"/>
<dbReference type="GO" id="GO:0016866">
    <property type="term" value="F:intramolecular transferase activity"/>
    <property type="evidence" value="ECO:0007669"/>
    <property type="project" value="InterPro"/>
</dbReference>
<name>A0AAN6BQE1_ASPLE</name>
<dbReference type="Gene3D" id="3.20.20.80">
    <property type="entry name" value="Glycosidases"/>
    <property type="match status" value="1"/>
</dbReference>
<dbReference type="EC" id="5.4.99.-" evidence="3"/>
<dbReference type="InterPro" id="IPR032697">
    <property type="entry name" value="SQ_cyclase_N"/>
</dbReference>
<dbReference type="SUPFAM" id="SSF48239">
    <property type="entry name" value="Terpenoid cyclases/Protein prenyltransferases"/>
    <property type="match status" value="2"/>
</dbReference>
<dbReference type="SFLD" id="SFLDG01016">
    <property type="entry name" value="Prenyltransferase_Like_2"/>
    <property type="match status" value="1"/>
</dbReference>
<protein>
    <recommendedName>
        <fullName evidence="3">Terpene cyclase/mutase family member</fullName>
        <ecNumber evidence="3">5.4.99.-</ecNumber>
    </recommendedName>
</protein>
<dbReference type="GO" id="GO:0005811">
    <property type="term" value="C:lipid droplet"/>
    <property type="evidence" value="ECO:0007669"/>
    <property type="project" value="InterPro"/>
</dbReference>
<dbReference type="PANTHER" id="PTHR11764">
    <property type="entry name" value="TERPENE CYCLASE/MUTASE FAMILY MEMBER"/>
    <property type="match status" value="1"/>
</dbReference>
<organism evidence="5 6">
    <name type="scientific">Aspergillus lentulus</name>
    <dbReference type="NCBI Taxonomy" id="293939"/>
    <lineage>
        <taxon>Eukaryota</taxon>
        <taxon>Fungi</taxon>
        <taxon>Dikarya</taxon>
        <taxon>Ascomycota</taxon>
        <taxon>Pezizomycotina</taxon>
        <taxon>Eurotiomycetes</taxon>
        <taxon>Eurotiomycetidae</taxon>
        <taxon>Eurotiales</taxon>
        <taxon>Aspergillaceae</taxon>
        <taxon>Aspergillus</taxon>
        <taxon>Aspergillus subgen. Fumigati</taxon>
    </lineage>
</organism>
<dbReference type="InterPro" id="IPR008930">
    <property type="entry name" value="Terpenoid_cyclase/PrenylTrfase"/>
</dbReference>
<keyword evidence="1" id="KW-0677">Repeat</keyword>
<dbReference type="InterPro" id="IPR032696">
    <property type="entry name" value="SQ_cyclase_C"/>
</dbReference>
<dbReference type="NCBIfam" id="TIGR01787">
    <property type="entry name" value="squalene_cyclas"/>
    <property type="match status" value="1"/>
</dbReference>
<dbReference type="GO" id="GO:0005975">
    <property type="term" value="P:carbohydrate metabolic process"/>
    <property type="evidence" value="ECO:0007669"/>
    <property type="project" value="InterPro"/>
</dbReference>
<evidence type="ECO:0000256" key="2">
    <source>
        <dbReference type="ARBA" id="ARBA00023235"/>
    </source>
</evidence>
<dbReference type="InterPro" id="IPR017853">
    <property type="entry name" value="GH"/>
</dbReference>
<evidence type="ECO:0000256" key="3">
    <source>
        <dbReference type="RuleBase" id="RU362003"/>
    </source>
</evidence>
<dbReference type="InterPro" id="IPR006400">
    <property type="entry name" value="Hopene-cyclase"/>
</dbReference>
<dbReference type="InterPro" id="IPR018333">
    <property type="entry name" value="Squalene_cyclase"/>
</dbReference>
<dbReference type="Pfam" id="PF00704">
    <property type="entry name" value="Glyco_hydro_18"/>
    <property type="match status" value="1"/>
</dbReference>
<dbReference type="Pfam" id="PF13243">
    <property type="entry name" value="SQHop_cyclase_C"/>
    <property type="match status" value="1"/>
</dbReference>
<comment type="caution">
    <text evidence="5">The sequence shown here is derived from an EMBL/GenBank/DDBJ whole genome shotgun (WGS) entry which is preliminary data.</text>
</comment>
<gene>
    <name evidence="5" type="ORF">CNMCM8927_005457</name>
</gene>
<sequence length="822" mass="91840">MQTEIITEKPDMADPATEPTVRAAHSALDKATQYSIEQVKEGTHWCGELRSNPTITAEYVFLQQALGLLITEQAANPLIQWLLSQQNPDGSWGIAPNYPGDVSTSTEVYFALKILQFPEHHTVMQSAREYIRSVGGVAKVRIFTRFYLAMFGLFPWKAVPELPAELILMPDWAPINIYRFSSWARSTIVPLLIVSHHRPIYSLPALGSKGEPAADTFLDELWLDPSIKMVPYQQQPASSNSTGGSNLLATVFLVIDRTLHFLDGLRFLPFIRGYSRRSCISWILEHQEDSGDWAGIFPPMHLGLLALTLEGFQITDPPIAKGLEAVERFAWEDNQGRRIQACVSPTWDTILMSIALCDASFTSFSPSSHTEKCRKLQSAIDWIRNRQLITQPYGDWRVYSPNKAAQGGGFSFEYFNTWYPDVDDTAAAIIAFLKHESSSSSSPSLDKTHHSVTRAVHWILDMQNKDGGWGAFDTNNDALFLNKIPFSDMDSLCDPSSADVTGRVLEAFGILVFESPDGLRARISSELLSQVMRASDRAIEYLARIQESNGSWYGRWGCNYIYGTSNVLCGLAYFVKQDSNSNVNNSRCIPALTTPAVQWIMSIQNRDGGWGESLESYRYPSSDRLEIDNPPSTASQTAWAVMALLPYFNLAPDVGIAIEHGVRYLIKTQTKHEEEGSESGSGAATWEETRYTGTGFPNFFYIGYALYAHYFPMMALGRVSVTRADTFGQNVVNFVNRYNLAGVDFDWEYPGAPDIPGIPPGSMSSLQTLRSLLPSGKTISMAAPASYWYLKGFPIANMSEVLNYIVYIELISMEIVNKWFNL</sequence>
<dbReference type="PANTHER" id="PTHR11764:SF82">
    <property type="entry name" value="TERPENE CYCLASE_MUTASE FAMILY MEMBER"/>
    <property type="match status" value="1"/>
</dbReference>
<dbReference type="NCBIfam" id="TIGR01507">
    <property type="entry name" value="hopene_cyclase"/>
    <property type="match status" value="1"/>
</dbReference>
<evidence type="ECO:0000313" key="5">
    <source>
        <dbReference type="EMBL" id="KAF4206051.1"/>
    </source>
</evidence>
<dbReference type="Pfam" id="PF13249">
    <property type="entry name" value="SQHop_cyclase_N"/>
    <property type="match status" value="1"/>
</dbReference>
<dbReference type="Proteomes" id="UP000649114">
    <property type="component" value="Unassembled WGS sequence"/>
</dbReference>
<accession>A0AAN6BQE1</accession>
<dbReference type="SUPFAM" id="SSF51445">
    <property type="entry name" value="(Trans)glycosidases"/>
    <property type="match status" value="1"/>
</dbReference>